<dbReference type="EMBL" id="DTDP01000117">
    <property type="protein sequence ID" value="HGK53908.1"/>
    <property type="molecule type" value="Genomic_DNA"/>
</dbReference>
<comment type="caution">
    <text evidence="1">The sequence shown here is derived from an EMBL/GenBank/DDBJ whole genome shotgun (WGS) entry which is preliminary data.</text>
</comment>
<name>A0A7V4E272_UNCW3</name>
<dbReference type="AlphaFoldDB" id="A0A7V4E272"/>
<dbReference type="Pfam" id="PF17957">
    <property type="entry name" value="Big_7"/>
    <property type="match status" value="1"/>
</dbReference>
<dbReference type="Gene3D" id="2.60.40.10">
    <property type="entry name" value="Immunoglobulins"/>
    <property type="match status" value="1"/>
</dbReference>
<proteinExistence type="predicted"/>
<gene>
    <name evidence="1" type="ORF">ENU72_02665</name>
</gene>
<accession>A0A7V4E272</accession>
<reference evidence="1" key="1">
    <citation type="journal article" date="2020" name="mSystems">
        <title>Genome- and Community-Level Interaction Insights into Carbon Utilization and Element Cycling Functions of Hydrothermarchaeota in Hydrothermal Sediment.</title>
        <authorList>
            <person name="Zhou Z."/>
            <person name="Liu Y."/>
            <person name="Xu W."/>
            <person name="Pan J."/>
            <person name="Luo Z.H."/>
            <person name="Li M."/>
        </authorList>
    </citation>
    <scope>NUCLEOTIDE SEQUENCE [LARGE SCALE GENOMIC DNA]</scope>
    <source>
        <strain evidence="1">SpSt-695</strain>
    </source>
</reference>
<organism evidence="1">
    <name type="scientific">candidate division WOR-3 bacterium</name>
    <dbReference type="NCBI Taxonomy" id="2052148"/>
    <lineage>
        <taxon>Bacteria</taxon>
        <taxon>Bacteria division WOR-3</taxon>
    </lineage>
</organism>
<dbReference type="InterPro" id="IPR013783">
    <property type="entry name" value="Ig-like_fold"/>
</dbReference>
<evidence type="ECO:0000313" key="1">
    <source>
        <dbReference type="EMBL" id="HGK53908.1"/>
    </source>
</evidence>
<sequence length="124" mass="14213">MNDIKKIIFLMIILNFCAKKMPPPGKPDTQPPDVEILNPSDRDTLEGEIEIKIEVKDKSKIIYVEVFSDDKSIGKDSIPPYIFKFLLSDSVHFLRAKAIDEWDNIGYSGKIKIINKGFKRDTLK</sequence>
<protein>
    <submittedName>
        <fullName evidence="1">Uncharacterized protein</fullName>
    </submittedName>
</protein>